<keyword evidence="3 5" id="KW-1133">Transmembrane helix</keyword>
<feature type="transmembrane region" description="Helical" evidence="5">
    <location>
        <begin position="64"/>
        <end position="87"/>
    </location>
</feature>
<evidence type="ECO:0000256" key="1">
    <source>
        <dbReference type="ARBA" id="ARBA00004141"/>
    </source>
</evidence>
<evidence type="ECO:0000256" key="3">
    <source>
        <dbReference type="ARBA" id="ARBA00022989"/>
    </source>
</evidence>
<evidence type="ECO:0000256" key="2">
    <source>
        <dbReference type="ARBA" id="ARBA00022692"/>
    </source>
</evidence>
<proteinExistence type="predicted"/>
<reference evidence="6" key="1">
    <citation type="submission" date="2022-12" db="EMBL/GenBank/DDBJ databases">
        <title>Gycomyces niveus sp.nov., a novel actinomycete isolated from soil in Shouguang.</title>
        <authorList>
            <person name="Yang X."/>
        </authorList>
    </citation>
    <scope>NUCLEOTIDE SEQUENCE</scope>
    <source>
        <strain evidence="6">DSM 44724</strain>
    </source>
</reference>
<dbReference type="AlphaFoldDB" id="A0A9X3T7A3"/>
<feature type="transmembrane region" description="Helical" evidence="5">
    <location>
        <begin position="34"/>
        <end position="52"/>
    </location>
</feature>
<keyword evidence="9" id="KW-1185">Reference proteome</keyword>
<evidence type="ECO:0000313" key="7">
    <source>
        <dbReference type="EMBL" id="MDR7341008.1"/>
    </source>
</evidence>
<evidence type="ECO:0000313" key="8">
    <source>
        <dbReference type="Proteomes" id="UP001145799"/>
    </source>
</evidence>
<keyword evidence="2 5" id="KW-0812">Transmembrane</keyword>
<dbReference type="GO" id="GO:0016020">
    <property type="term" value="C:membrane"/>
    <property type="evidence" value="ECO:0007669"/>
    <property type="project" value="UniProtKB-SubCell"/>
</dbReference>
<dbReference type="PANTHER" id="PTHR36974">
    <property type="entry name" value="MEMBRANE PROTEIN-RELATED"/>
    <property type="match status" value="1"/>
</dbReference>
<dbReference type="PANTHER" id="PTHR36974:SF1">
    <property type="entry name" value="DOXX FAMILY MEMBRANE PROTEIN"/>
    <property type="match status" value="1"/>
</dbReference>
<protein>
    <submittedName>
        <fullName evidence="6">DoxX family protein</fullName>
    </submittedName>
    <submittedName>
        <fullName evidence="7">Membrane protein</fullName>
    </submittedName>
</protein>
<keyword evidence="4 5" id="KW-0472">Membrane</keyword>
<comment type="subcellular location">
    <subcellularLocation>
        <location evidence="1">Membrane</location>
        <topology evidence="1">Multi-pass membrane protein</topology>
    </subcellularLocation>
</comment>
<name>A0A9X3T7A3_9ACTN</name>
<comment type="caution">
    <text evidence="6">The sequence shown here is derived from an EMBL/GenBank/DDBJ whole genome shotgun (WGS) entry which is preliminary data.</text>
</comment>
<dbReference type="RefSeq" id="WP_270120366.1">
    <property type="nucleotide sequence ID" value="NZ_BAAAOM010000001.1"/>
</dbReference>
<dbReference type="EMBL" id="JAVDYD010000001">
    <property type="protein sequence ID" value="MDR7341008.1"/>
    <property type="molecule type" value="Genomic_DNA"/>
</dbReference>
<evidence type="ECO:0000313" key="9">
    <source>
        <dbReference type="Proteomes" id="UP001183604"/>
    </source>
</evidence>
<evidence type="ECO:0000313" key="6">
    <source>
        <dbReference type="EMBL" id="MDA1383998.1"/>
    </source>
</evidence>
<organism evidence="6 8">
    <name type="scientific">Glycomyces lechevalierae</name>
    <dbReference type="NCBI Taxonomy" id="256034"/>
    <lineage>
        <taxon>Bacteria</taxon>
        <taxon>Bacillati</taxon>
        <taxon>Actinomycetota</taxon>
        <taxon>Actinomycetes</taxon>
        <taxon>Glycomycetales</taxon>
        <taxon>Glycomycetaceae</taxon>
        <taxon>Glycomyces</taxon>
    </lineage>
</organism>
<accession>A0A9X3T7A3</accession>
<dbReference type="Proteomes" id="UP001145799">
    <property type="component" value="Unassembled WGS sequence"/>
</dbReference>
<sequence length="165" mass="17567">MEPLIAFAATTLVLRLLGRVKIDRFNAWRPALRGGLTALFLTTGVVHFVPEYRDSMIAMIPPGLPWPAALVAVTGVLELAGAVGLWVRPFKRAAAVCLTLLMLAMFPANVYASLNGIEFAGAPADPLGQRILIEVLWIGAAIAVATEPASTGRRARLDPIEAAAR</sequence>
<dbReference type="Pfam" id="PF13564">
    <property type="entry name" value="DoxX_2"/>
    <property type="match status" value="1"/>
</dbReference>
<evidence type="ECO:0000256" key="5">
    <source>
        <dbReference type="SAM" id="Phobius"/>
    </source>
</evidence>
<feature type="transmembrane region" description="Helical" evidence="5">
    <location>
        <begin position="93"/>
        <end position="112"/>
    </location>
</feature>
<dbReference type="EMBL" id="JAPZVQ010000001">
    <property type="protein sequence ID" value="MDA1383998.1"/>
    <property type="molecule type" value="Genomic_DNA"/>
</dbReference>
<reference evidence="7 9" key="2">
    <citation type="submission" date="2023-07" db="EMBL/GenBank/DDBJ databases">
        <title>Sequencing the genomes of 1000 actinobacteria strains.</title>
        <authorList>
            <person name="Klenk H.-P."/>
        </authorList>
    </citation>
    <scope>NUCLEOTIDE SEQUENCE [LARGE SCALE GENOMIC DNA]</scope>
    <source>
        <strain evidence="7 9">DSM 44724</strain>
    </source>
</reference>
<dbReference type="Proteomes" id="UP001183604">
    <property type="component" value="Unassembled WGS sequence"/>
</dbReference>
<dbReference type="InterPro" id="IPR032808">
    <property type="entry name" value="DoxX"/>
</dbReference>
<gene>
    <name evidence="7" type="ORF">J2S69_004727</name>
    <name evidence="6" type="ORF">O2L01_03285</name>
</gene>
<evidence type="ECO:0000256" key="4">
    <source>
        <dbReference type="ARBA" id="ARBA00023136"/>
    </source>
</evidence>